<dbReference type="AlphaFoldDB" id="A0A839ZEA0"/>
<evidence type="ECO:0000313" key="10">
    <source>
        <dbReference type="EMBL" id="MBB3772987.1"/>
    </source>
</evidence>
<keyword evidence="7" id="KW-0520">NAD</keyword>
<keyword evidence="5" id="KW-0521">NADP</keyword>
<evidence type="ECO:0000256" key="2">
    <source>
        <dbReference type="ARBA" id="ARBA00007118"/>
    </source>
</evidence>
<keyword evidence="6" id="KW-0560">Oxidoreductase</keyword>
<dbReference type="InterPro" id="IPR052530">
    <property type="entry name" value="NAD(P)H_nitroreductase"/>
</dbReference>
<name>A0A839ZEA0_9HYPH</name>
<evidence type="ECO:0000313" key="11">
    <source>
        <dbReference type="Proteomes" id="UP000533469"/>
    </source>
</evidence>
<protein>
    <submittedName>
        <fullName evidence="10">Nitroreductase</fullName>
    </submittedName>
</protein>
<evidence type="ECO:0000256" key="1">
    <source>
        <dbReference type="ARBA" id="ARBA00001917"/>
    </source>
</evidence>
<keyword evidence="3" id="KW-0285">Flavoprotein</keyword>
<dbReference type="PANTHER" id="PTHR43821">
    <property type="entry name" value="NAD(P)H NITROREDUCTASE YDJA-RELATED"/>
    <property type="match status" value="1"/>
</dbReference>
<evidence type="ECO:0000256" key="4">
    <source>
        <dbReference type="ARBA" id="ARBA00022643"/>
    </source>
</evidence>
<dbReference type="PANTHER" id="PTHR43821:SF1">
    <property type="entry name" value="NAD(P)H NITROREDUCTASE YDJA-RELATED"/>
    <property type="match status" value="1"/>
</dbReference>
<dbReference type="SUPFAM" id="SSF55469">
    <property type="entry name" value="FMN-dependent nitroreductase-like"/>
    <property type="match status" value="1"/>
</dbReference>
<gene>
    <name evidence="10" type="ORF">FHS55_003612</name>
</gene>
<organism evidence="10 11">
    <name type="scientific">Ancylobacter tetraedralis</name>
    <dbReference type="NCBI Taxonomy" id="217068"/>
    <lineage>
        <taxon>Bacteria</taxon>
        <taxon>Pseudomonadati</taxon>
        <taxon>Pseudomonadota</taxon>
        <taxon>Alphaproteobacteria</taxon>
        <taxon>Hyphomicrobiales</taxon>
        <taxon>Xanthobacteraceae</taxon>
        <taxon>Ancylobacter</taxon>
    </lineage>
</organism>
<comment type="cofactor">
    <cofactor evidence="1">
        <name>FMN</name>
        <dbReference type="ChEBI" id="CHEBI:58210"/>
    </cofactor>
</comment>
<dbReference type="GO" id="GO:0016491">
    <property type="term" value="F:oxidoreductase activity"/>
    <property type="evidence" value="ECO:0007669"/>
    <property type="project" value="UniProtKB-KW"/>
</dbReference>
<keyword evidence="4" id="KW-0288">FMN</keyword>
<accession>A0A839ZEA0</accession>
<dbReference type="Pfam" id="PF00881">
    <property type="entry name" value="Nitroreductase"/>
    <property type="match status" value="1"/>
</dbReference>
<evidence type="ECO:0000259" key="9">
    <source>
        <dbReference type="Pfam" id="PF00881"/>
    </source>
</evidence>
<evidence type="ECO:0000256" key="6">
    <source>
        <dbReference type="ARBA" id="ARBA00023002"/>
    </source>
</evidence>
<evidence type="ECO:0000256" key="8">
    <source>
        <dbReference type="SAM" id="MobiDB-lite"/>
    </source>
</evidence>
<comment type="similarity">
    <text evidence="2">Belongs to the nitroreductase family.</text>
</comment>
<dbReference type="InterPro" id="IPR000415">
    <property type="entry name" value="Nitroreductase-like"/>
</dbReference>
<sequence length="238" mass="25468">MPSPAHTHHAAQGPEVDAESGATPRMLPPAQEMLARLEQRRSAPLRGLAEPGPTREELAQLIALAARVPDHGRLVPWRFILIEGDARQALGAQLDALYARQNPELPPAKADMWTLYLSRAPLTVVLVSRPDPGARVPEWNQVLSAGAAGMALTVAATALGFATQWLLKWPGRDPEAAALVGIRPGERIAGFIHVGRPVRLTEDRPRPAPDAVASFWTPATFAPASGVNDQPSTSNDTP</sequence>
<keyword evidence="11" id="KW-1185">Reference proteome</keyword>
<evidence type="ECO:0000256" key="3">
    <source>
        <dbReference type="ARBA" id="ARBA00022630"/>
    </source>
</evidence>
<comment type="caution">
    <text evidence="10">The sequence shown here is derived from an EMBL/GenBank/DDBJ whole genome shotgun (WGS) entry which is preliminary data.</text>
</comment>
<dbReference type="Gene3D" id="3.40.109.10">
    <property type="entry name" value="NADH Oxidase"/>
    <property type="match status" value="1"/>
</dbReference>
<dbReference type="Proteomes" id="UP000533469">
    <property type="component" value="Unassembled WGS sequence"/>
</dbReference>
<feature type="region of interest" description="Disordered" evidence="8">
    <location>
        <begin position="1"/>
        <end position="25"/>
    </location>
</feature>
<dbReference type="InterPro" id="IPR029479">
    <property type="entry name" value="Nitroreductase"/>
</dbReference>
<evidence type="ECO:0000256" key="5">
    <source>
        <dbReference type="ARBA" id="ARBA00022857"/>
    </source>
</evidence>
<proteinExistence type="inferred from homology"/>
<dbReference type="CDD" id="cd02135">
    <property type="entry name" value="YdjA-like"/>
    <property type="match status" value="1"/>
</dbReference>
<feature type="domain" description="Nitroreductase" evidence="9">
    <location>
        <begin position="38"/>
        <end position="196"/>
    </location>
</feature>
<dbReference type="EMBL" id="JACICD010000007">
    <property type="protein sequence ID" value="MBB3772987.1"/>
    <property type="molecule type" value="Genomic_DNA"/>
</dbReference>
<dbReference type="InterPro" id="IPR026021">
    <property type="entry name" value="YdjA-like"/>
</dbReference>
<evidence type="ECO:0000256" key="7">
    <source>
        <dbReference type="ARBA" id="ARBA00023027"/>
    </source>
</evidence>
<reference evidence="10 11" key="1">
    <citation type="submission" date="2020-08" db="EMBL/GenBank/DDBJ databases">
        <title>Genomic Encyclopedia of Type Strains, Phase IV (KMG-IV): sequencing the most valuable type-strain genomes for metagenomic binning, comparative biology and taxonomic classification.</title>
        <authorList>
            <person name="Goeker M."/>
        </authorList>
    </citation>
    <scope>NUCLEOTIDE SEQUENCE [LARGE SCALE GENOMIC DNA]</scope>
    <source>
        <strain evidence="10 11">DSM 5895</strain>
    </source>
</reference>
<dbReference type="RefSeq" id="WP_246340242.1">
    <property type="nucleotide sequence ID" value="NZ_JACICD010000007.1"/>
</dbReference>